<dbReference type="InterPro" id="IPR054086">
    <property type="entry name" value="Cep192-like_D2"/>
</dbReference>
<dbReference type="Pfam" id="PF22073">
    <property type="entry name" value="Cep192_D4"/>
    <property type="match status" value="1"/>
</dbReference>
<comment type="caution">
    <text evidence="8">The sequence shown here is derived from an EMBL/GenBank/DDBJ whole genome shotgun (WGS) entry which is preliminary data.</text>
</comment>
<feature type="domain" description="Cep192/Spd-2-like" evidence="6">
    <location>
        <begin position="394"/>
        <end position="499"/>
    </location>
</feature>
<dbReference type="InterPro" id="IPR054090">
    <property type="entry name" value="Cep192_Spd-2-like_dom"/>
</dbReference>
<dbReference type="InterPro" id="IPR054091">
    <property type="entry name" value="Cep192-like_D5"/>
</dbReference>
<dbReference type="GO" id="GO:0005737">
    <property type="term" value="C:cytoplasm"/>
    <property type="evidence" value="ECO:0007669"/>
    <property type="project" value="TreeGrafter"/>
</dbReference>
<reference evidence="8 9" key="1">
    <citation type="submission" date="2019-01" db="EMBL/GenBank/DDBJ databases">
        <title>A draft genome assembly of the solar-powered sea slug Elysia chlorotica.</title>
        <authorList>
            <person name="Cai H."/>
            <person name="Li Q."/>
            <person name="Fang X."/>
            <person name="Li J."/>
            <person name="Curtis N.E."/>
            <person name="Altenburger A."/>
            <person name="Shibata T."/>
            <person name="Feng M."/>
            <person name="Maeda T."/>
            <person name="Schwartz J.A."/>
            <person name="Shigenobu S."/>
            <person name="Lundholm N."/>
            <person name="Nishiyama T."/>
            <person name="Yang H."/>
            <person name="Hasebe M."/>
            <person name="Li S."/>
            <person name="Pierce S.K."/>
            <person name="Wang J."/>
        </authorList>
    </citation>
    <scope>NUCLEOTIDE SEQUENCE [LARGE SCALE GENOMIC DNA]</scope>
    <source>
        <strain evidence="8">EC2010</strain>
        <tissue evidence="8">Whole organism of an adult</tissue>
    </source>
</reference>
<dbReference type="Pfam" id="PF22074">
    <property type="entry name" value="Cep192_D5"/>
    <property type="match status" value="1"/>
</dbReference>
<dbReference type="GO" id="GO:0005814">
    <property type="term" value="C:centriole"/>
    <property type="evidence" value="ECO:0007669"/>
    <property type="project" value="TreeGrafter"/>
</dbReference>
<accession>A0A433TJJ5</accession>
<dbReference type="GO" id="GO:0019901">
    <property type="term" value="F:protein kinase binding"/>
    <property type="evidence" value="ECO:0007669"/>
    <property type="project" value="TreeGrafter"/>
</dbReference>
<feature type="compositionally biased region" description="Polar residues" evidence="1">
    <location>
        <begin position="856"/>
        <end position="870"/>
    </location>
</feature>
<evidence type="ECO:0000259" key="6">
    <source>
        <dbReference type="Pfam" id="PF22073"/>
    </source>
</evidence>
<evidence type="ECO:0000259" key="2">
    <source>
        <dbReference type="Pfam" id="PF22060"/>
    </source>
</evidence>
<feature type="domain" description="Cep192-like" evidence="2">
    <location>
        <begin position="2"/>
        <end position="102"/>
    </location>
</feature>
<dbReference type="GO" id="GO:0071539">
    <property type="term" value="P:protein localization to centrosome"/>
    <property type="evidence" value="ECO:0007669"/>
    <property type="project" value="InterPro"/>
</dbReference>
<evidence type="ECO:0000256" key="1">
    <source>
        <dbReference type="SAM" id="MobiDB-lite"/>
    </source>
</evidence>
<dbReference type="GO" id="GO:0090307">
    <property type="term" value="P:mitotic spindle assembly"/>
    <property type="evidence" value="ECO:0007669"/>
    <property type="project" value="TreeGrafter"/>
</dbReference>
<feature type="compositionally biased region" description="Low complexity" evidence="1">
    <location>
        <begin position="954"/>
        <end position="979"/>
    </location>
</feature>
<dbReference type="Gene3D" id="2.60.40.10">
    <property type="entry name" value="Immunoglobulins"/>
    <property type="match status" value="2"/>
</dbReference>
<dbReference type="OrthoDB" id="67059at2759"/>
<feature type="compositionally biased region" description="Basic and acidic residues" evidence="1">
    <location>
        <begin position="989"/>
        <end position="1000"/>
    </location>
</feature>
<feature type="domain" description="Cep192-like" evidence="4">
    <location>
        <begin position="736"/>
        <end position="850"/>
    </location>
</feature>
<feature type="domain" description="Cep192-like" evidence="7">
    <location>
        <begin position="512"/>
        <end position="629"/>
    </location>
</feature>
<dbReference type="GO" id="GO:0051298">
    <property type="term" value="P:centrosome duplication"/>
    <property type="evidence" value="ECO:0007669"/>
    <property type="project" value="InterPro"/>
</dbReference>
<dbReference type="PANTHER" id="PTHR16029">
    <property type="entry name" value="CENTROSOMAL PROTEIN OF 192 KDA"/>
    <property type="match status" value="1"/>
</dbReference>
<dbReference type="GO" id="GO:0000242">
    <property type="term" value="C:pericentriolar material"/>
    <property type="evidence" value="ECO:0007669"/>
    <property type="project" value="TreeGrafter"/>
</dbReference>
<dbReference type="PANTHER" id="PTHR16029:SF11">
    <property type="entry name" value="CENTROSOMAL PROTEIN OF 192 KDA"/>
    <property type="match status" value="1"/>
</dbReference>
<evidence type="ECO:0008006" key="10">
    <source>
        <dbReference type="Google" id="ProtNLM"/>
    </source>
</evidence>
<dbReference type="InterPro" id="IPR054087">
    <property type="entry name" value="Cep192-like_D7"/>
</dbReference>
<organism evidence="8 9">
    <name type="scientific">Elysia chlorotica</name>
    <name type="common">Eastern emerald elysia</name>
    <name type="synonym">Sea slug</name>
    <dbReference type="NCBI Taxonomy" id="188477"/>
    <lineage>
        <taxon>Eukaryota</taxon>
        <taxon>Metazoa</taxon>
        <taxon>Spiralia</taxon>
        <taxon>Lophotrochozoa</taxon>
        <taxon>Mollusca</taxon>
        <taxon>Gastropoda</taxon>
        <taxon>Heterobranchia</taxon>
        <taxon>Euthyneura</taxon>
        <taxon>Panpulmonata</taxon>
        <taxon>Sacoglossa</taxon>
        <taxon>Placobranchoidea</taxon>
        <taxon>Plakobranchidae</taxon>
        <taxon>Elysia</taxon>
    </lineage>
</organism>
<dbReference type="Pfam" id="PF22064">
    <property type="entry name" value="Cep192_D2"/>
    <property type="match status" value="1"/>
</dbReference>
<name>A0A433TJJ5_ELYCH</name>
<feature type="domain" description="Cep192-like" evidence="3">
    <location>
        <begin position="119"/>
        <end position="264"/>
    </location>
</feature>
<proteinExistence type="predicted"/>
<evidence type="ECO:0000259" key="7">
    <source>
        <dbReference type="Pfam" id="PF22074"/>
    </source>
</evidence>
<dbReference type="InterPro" id="IPR039103">
    <property type="entry name" value="Spd-2/CEP192"/>
</dbReference>
<dbReference type="GO" id="GO:0090222">
    <property type="term" value="P:centrosome-templated microtubule nucleation"/>
    <property type="evidence" value="ECO:0007669"/>
    <property type="project" value="InterPro"/>
</dbReference>
<dbReference type="EMBL" id="RQTK01000322">
    <property type="protein sequence ID" value="RUS81734.1"/>
    <property type="molecule type" value="Genomic_DNA"/>
</dbReference>
<evidence type="ECO:0000313" key="9">
    <source>
        <dbReference type="Proteomes" id="UP000271974"/>
    </source>
</evidence>
<protein>
    <recommendedName>
        <fullName evidence="10">Abnormal spindle-like microcephaly-associated protein ASH domain-containing protein</fullName>
    </recommendedName>
</protein>
<dbReference type="AlphaFoldDB" id="A0A433TJJ5"/>
<feature type="domain" description="Cep192-like" evidence="5">
    <location>
        <begin position="1000"/>
        <end position="1097"/>
    </location>
</feature>
<dbReference type="Pfam" id="PF22065">
    <property type="entry name" value="Cep192_D7"/>
    <property type="match status" value="1"/>
</dbReference>
<dbReference type="Proteomes" id="UP000271974">
    <property type="component" value="Unassembled WGS sequence"/>
</dbReference>
<dbReference type="STRING" id="188477.A0A433TJJ5"/>
<feature type="compositionally biased region" description="Basic and acidic residues" evidence="1">
    <location>
        <begin position="912"/>
        <end position="923"/>
    </location>
</feature>
<gene>
    <name evidence="8" type="ORF">EGW08_010488</name>
</gene>
<feature type="region of interest" description="Disordered" evidence="1">
    <location>
        <begin position="856"/>
        <end position="1002"/>
    </location>
</feature>
<dbReference type="InterPro" id="IPR054085">
    <property type="entry name" value="Cep192-like_D1"/>
</dbReference>
<evidence type="ECO:0000259" key="5">
    <source>
        <dbReference type="Pfam" id="PF22066"/>
    </source>
</evidence>
<evidence type="ECO:0000313" key="8">
    <source>
        <dbReference type="EMBL" id="RUS81734.1"/>
    </source>
</evidence>
<evidence type="ECO:0000259" key="4">
    <source>
        <dbReference type="Pfam" id="PF22065"/>
    </source>
</evidence>
<sequence length="1102" mass="119451">MTEPCCVSLSTSTRLPITNLVPRGVKCRLTVSAVAVTLEDGRRQQVNPSYCPFDFKREITLAPRTSENITVIFRPKGPGSFMALVEVTASSMSDSGEKRVYMTTLGGLAEFPTLELCPASEHIDFGDLPCGTSRSKSIRIKNVGLAAVPLCFSLARKDSSAGMFSFLPEKPAADVSSISMTSRPSAAGVGHSIFSMTLPGRTEGQEVKTETIKIFCNTQALDKQDRNRYLVRADKFEAKLQVSVDQPVEEVAPLATISLSVNVGLYKLQVDTSDLNISGSPGQATSATLKLFNTGSIAMPLKVFLETATDLFRVSPSGDVRVPPSEGSKRGSIQITVTFTPPLDPLAARDVHRVNLMFGNEVCDHYIPVAGRIGVSACAIMSGTCGKVKVAPVKLSASTMHLNFGGVQVGHAGKEKLSFTVDQDITVIVTIRQTAQAFMLLDPEDDAPRESIEFRAVRSKKHSIWVLFDPNTVSCYSASLTIQELNGSKYLIALSGYGGCSSMHLEQVNLAHKDTSFWLDMGRLRIGQSIFKKFVVRNQGSRCAFVKAAFCDANRVEFMPTRATVMPSSLILKPGEAKELLAMFCPSHKELALCQAGHALVAIIKLEHGDNIVREMFLRSPGRQPKQVVSLYDIPVQSTLRDIIEEEMVGISPVPNTYAVLKKSTKKVNIGIFGEALAEPASTAASHHNVSEIEPTERLEARRMLSPLSQQTCVAPSPRPALIPLNQNSSPWRSSAQIVSFPDTVVNDTADVTHTFSNSDSSGPLQWRLEPFAPAYVKVSPKSQAVEPAGFSVFSVSPVKGTLQPGITQKVRVRFSPRRSGSYNQVWTVMDARGSGSQGTQLHKFTVFAQAIQDSPTRLSVEQGTQLSSERGTHTLAAPTSRERRASARAAEPSSLTQSGQVNQGRPLSLDKSADPSSVDRQDVPTSQAFWSRVEPGRPSCDLERRQAEPRVVSPALSSISGSSSAARRARTDSSASGSPTNSTLDGSKSSRSDRSDRQSKGLHLVHSSLEFPSVVTGSSSVHKLFIKNQSSLDAELSVEYVPKPPFLVKHLKFKVSLGKITIFPVTFKPRHVDKFKDKIVFRDSITGKLLAADLTAESKPN</sequence>
<evidence type="ECO:0000259" key="3">
    <source>
        <dbReference type="Pfam" id="PF22064"/>
    </source>
</evidence>
<feature type="compositionally biased region" description="Polar residues" evidence="1">
    <location>
        <begin position="896"/>
        <end position="906"/>
    </location>
</feature>
<dbReference type="Pfam" id="PF22066">
    <property type="entry name" value="Cep192_D8"/>
    <property type="match status" value="1"/>
</dbReference>
<dbReference type="InterPro" id="IPR054088">
    <property type="entry name" value="Cep192-like_D8"/>
</dbReference>
<dbReference type="InterPro" id="IPR013783">
    <property type="entry name" value="Ig-like_fold"/>
</dbReference>
<keyword evidence="9" id="KW-1185">Reference proteome</keyword>
<dbReference type="Pfam" id="PF22060">
    <property type="entry name" value="Cep192_D1"/>
    <property type="match status" value="1"/>
</dbReference>